<feature type="compositionally biased region" description="Gly residues" evidence="6">
    <location>
        <begin position="302"/>
        <end position="311"/>
    </location>
</feature>
<feature type="region of interest" description="Disordered" evidence="6">
    <location>
        <begin position="360"/>
        <end position="522"/>
    </location>
</feature>
<dbReference type="Gene3D" id="3.30.200.20">
    <property type="entry name" value="Phosphorylase Kinase, domain 1"/>
    <property type="match status" value="1"/>
</dbReference>
<keyword evidence="9" id="KW-1185">Reference proteome</keyword>
<dbReference type="CDD" id="cd14014">
    <property type="entry name" value="STKc_PknB_like"/>
    <property type="match status" value="1"/>
</dbReference>
<dbReference type="PANTHER" id="PTHR43289">
    <property type="entry name" value="MITOGEN-ACTIVATED PROTEIN KINASE KINASE KINASE 20-RELATED"/>
    <property type="match status" value="1"/>
</dbReference>
<accession>A0ABW8FE83</accession>
<evidence type="ECO:0000256" key="5">
    <source>
        <dbReference type="PROSITE-ProRule" id="PRU10141"/>
    </source>
</evidence>
<gene>
    <name evidence="8" type="ORF">ACIP2Z_15515</name>
</gene>
<evidence type="ECO:0000256" key="4">
    <source>
        <dbReference type="ARBA" id="ARBA00022840"/>
    </source>
</evidence>
<feature type="compositionally biased region" description="Low complexity" evidence="6">
    <location>
        <begin position="562"/>
        <end position="582"/>
    </location>
</feature>
<comment type="caution">
    <text evidence="8">The sequence shown here is derived from an EMBL/GenBank/DDBJ whole genome shotgun (WGS) entry which is preliminary data.</text>
</comment>
<dbReference type="SUPFAM" id="SSF56112">
    <property type="entry name" value="Protein kinase-like (PK-like)"/>
    <property type="match status" value="1"/>
</dbReference>
<evidence type="ECO:0000259" key="7">
    <source>
        <dbReference type="PROSITE" id="PS50011"/>
    </source>
</evidence>
<organism evidence="8 9">
    <name type="scientific">Streptomyces iakyrus</name>
    <dbReference type="NCBI Taxonomy" id="68219"/>
    <lineage>
        <taxon>Bacteria</taxon>
        <taxon>Bacillati</taxon>
        <taxon>Actinomycetota</taxon>
        <taxon>Actinomycetes</taxon>
        <taxon>Kitasatosporales</taxon>
        <taxon>Streptomycetaceae</taxon>
        <taxon>Streptomyces</taxon>
    </lineage>
</organism>
<dbReference type="SMART" id="SM00220">
    <property type="entry name" value="S_TKc"/>
    <property type="match status" value="1"/>
</dbReference>
<evidence type="ECO:0000256" key="1">
    <source>
        <dbReference type="ARBA" id="ARBA00022679"/>
    </source>
</evidence>
<evidence type="ECO:0000313" key="8">
    <source>
        <dbReference type="EMBL" id="MFJ4080355.1"/>
    </source>
</evidence>
<keyword evidence="2 5" id="KW-0547">Nucleotide-binding</keyword>
<keyword evidence="1" id="KW-0808">Transferase</keyword>
<dbReference type="InterPro" id="IPR011009">
    <property type="entry name" value="Kinase-like_dom_sf"/>
</dbReference>
<keyword evidence="4 5" id="KW-0067">ATP-binding</keyword>
<evidence type="ECO:0000256" key="6">
    <source>
        <dbReference type="SAM" id="MobiDB-lite"/>
    </source>
</evidence>
<feature type="compositionally biased region" description="Low complexity" evidence="6">
    <location>
        <begin position="443"/>
        <end position="480"/>
    </location>
</feature>
<proteinExistence type="predicted"/>
<evidence type="ECO:0000256" key="2">
    <source>
        <dbReference type="ARBA" id="ARBA00022741"/>
    </source>
</evidence>
<feature type="region of interest" description="Disordered" evidence="6">
    <location>
        <begin position="673"/>
        <end position="697"/>
    </location>
</feature>
<protein>
    <submittedName>
        <fullName evidence="8">Protein kinase</fullName>
    </submittedName>
</protein>
<dbReference type="PROSITE" id="PS00107">
    <property type="entry name" value="PROTEIN_KINASE_ATP"/>
    <property type="match status" value="1"/>
</dbReference>
<dbReference type="Gene3D" id="1.10.510.10">
    <property type="entry name" value="Transferase(Phosphotransferase) domain 1"/>
    <property type="match status" value="1"/>
</dbReference>
<dbReference type="InterPro" id="IPR008271">
    <property type="entry name" value="Ser/Thr_kinase_AS"/>
</dbReference>
<dbReference type="EMBL" id="JBIVGG010000006">
    <property type="protein sequence ID" value="MFJ4080355.1"/>
    <property type="molecule type" value="Genomic_DNA"/>
</dbReference>
<dbReference type="PANTHER" id="PTHR43289:SF34">
    <property type="entry name" value="SERINE_THREONINE-PROTEIN KINASE YBDM-RELATED"/>
    <property type="match status" value="1"/>
</dbReference>
<feature type="region of interest" description="Disordered" evidence="6">
    <location>
        <begin position="302"/>
        <end position="337"/>
    </location>
</feature>
<dbReference type="Pfam" id="PF00069">
    <property type="entry name" value="Pkinase"/>
    <property type="match status" value="1"/>
</dbReference>
<sequence>MRPLDVDEPTVVGPYRLLGRLGSGGMGRVYLGRSVGGRTVAVKIVHPHFALDEEFRARFRREVEAARRVGGAWTAPVLDADPGARVPWVATAYAAGPSLSAAVADGGPLPAPTVRALGAGLAEALAAVHELGLVHRDVKPSNVLLTLDGPLLIDFGIARATDGTASLTSTGVSIGSPGYMSPEQILGKAVTGAADVFSLGAVLAYAATGRPPFPGDSSAALLYKVVHEEPELGLLDGELRGLTAQCLAKDPAARPAPAELARRLAPEGAARLVAGGWLPGALVEQVSRSAVQLLNLEVTGPGAGPGPGAGAPSGPVDFSSPSVGAPDAAGGPGEGLGVFGPPPVMPVVLPGAGAFGGGGVPEGAGASPSGASGTSGASGASASSAASGASGASGASATTGAPTATGVPGAPTPTGVPGAPTATGVPGATGVPRATGVPGAMDATGATGVTGASAATGPPAAPGTSDAPGAPGAPAPFSTAVPEPRDGDHPRDTAPASGRRPGRVTVSVAATSTPEGESGGRVRRLSCSVALAVAGAMAAVTIGSVFVFDLLPGRGGRDDADAGSGSDSPPAATASSAPSTDAGSAAYLGTWEGQGVALDGRLPLGTFRLTVERTAVGQELGTLRQTDPIGGVCVDVLTLKQVTKTELVATSVGAKTNHSGCNPAKTTVHLKPVGDDLQYRSESTESGRPQARMSKVR</sequence>
<reference evidence="8 9" key="1">
    <citation type="submission" date="2024-10" db="EMBL/GenBank/DDBJ databases">
        <title>The Natural Products Discovery Center: Release of the First 8490 Sequenced Strains for Exploring Actinobacteria Biosynthetic Diversity.</title>
        <authorList>
            <person name="Kalkreuter E."/>
            <person name="Kautsar S.A."/>
            <person name="Yang D."/>
            <person name="Bader C.D."/>
            <person name="Teijaro C.N."/>
            <person name="Fluegel L."/>
            <person name="Davis C.M."/>
            <person name="Simpson J.R."/>
            <person name="Lauterbach L."/>
            <person name="Steele A.D."/>
            <person name="Gui C."/>
            <person name="Meng S."/>
            <person name="Li G."/>
            <person name="Viehrig K."/>
            <person name="Ye F."/>
            <person name="Su P."/>
            <person name="Kiefer A.F."/>
            <person name="Nichols A."/>
            <person name="Cepeda A.J."/>
            <person name="Yan W."/>
            <person name="Fan B."/>
            <person name="Jiang Y."/>
            <person name="Adhikari A."/>
            <person name="Zheng C.-J."/>
            <person name="Schuster L."/>
            <person name="Cowan T.M."/>
            <person name="Smanski M.J."/>
            <person name="Chevrette M.G."/>
            <person name="De Carvalho L.P.S."/>
            <person name="Shen B."/>
        </authorList>
    </citation>
    <scope>NUCLEOTIDE SEQUENCE [LARGE SCALE GENOMIC DNA]</scope>
    <source>
        <strain evidence="8 9">NPDC089932</strain>
    </source>
</reference>
<feature type="compositionally biased region" description="Basic and acidic residues" evidence="6">
    <location>
        <begin position="673"/>
        <end position="685"/>
    </location>
</feature>
<dbReference type="InterPro" id="IPR017441">
    <property type="entry name" value="Protein_kinase_ATP_BS"/>
</dbReference>
<dbReference type="Proteomes" id="UP001617511">
    <property type="component" value="Unassembled WGS sequence"/>
</dbReference>
<dbReference type="InterPro" id="IPR000719">
    <property type="entry name" value="Prot_kinase_dom"/>
</dbReference>
<feature type="compositionally biased region" description="Low complexity" evidence="6">
    <location>
        <begin position="312"/>
        <end position="329"/>
    </location>
</feature>
<keyword evidence="3 8" id="KW-0418">Kinase</keyword>
<feature type="compositionally biased region" description="Basic and acidic residues" evidence="6">
    <location>
        <begin position="483"/>
        <end position="492"/>
    </location>
</feature>
<feature type="region of interest" description="Disordered" evidence="6">
    <location>
        <begin position="557"/>
        <end position="582"/>
    </location>
</feature>
<evidence type="ECO:0000256" key="3">
    <source>
        <dbReference type="ARBA" id="ARBA00022777"/>
    </source>
</evidence>
<feature type="domain" description="Protein kinase" evidence="7">
    <location>
        <begin position="15"/>
        <end position="272"/>
    </location>
</feature>
<dbReference type="PROSITE" id="PS00108">
    <property type="entry name" value="PROTEIN_KINASE_ST"/>
    <property type="match status" value="1"/>
</dbReference>
<name>A0ABW8FE83_9ACTN</name>
<feature type="compositionally biased region" description="Low complexity" evidence="6">
    <location>
        <begin position="363"/>
        <end position="432"/>
    </location>
</feature>
<dbReference type="RefSeq" id="WP_402072571.1">
    <property type="nucleotide sequence ID" value="NZ_JBIVGG010000006.1"/>
</dbReference>
<feature type="binding site" evidence="5">
    <location>
        <position position="43"/>
    </location>
    <ligand>
        <name>ATP</name>
        <dbReference type="ChEBI" id="CHEBI:30616"/>
    </ligand>
</feature>
<dbReference type="GO" id="GO:0016301">
    <property type="term" value="F:kinase activity"/>
    <property type="evidence" value="ECO:0007669"/>
    <property type="project" value="UniProtKB-KW"/>
</dbReference>
<evidence type="ECO:0000313" key="9">
    <source>
        <dbReference type="Proteomes" id="UP001617511"/>
    </source>
</evidence>
<dbReference type="PROSITE" id="PS50011">
    <property type="entry name" value="PROTEIN_KINASE_DOM"/>
    <property type="match status" value="1"/>
</dbReference>